<feature type="domain" description="Peptidase S8/S53" evidence="7">
    <location>
        <begin position="214"/>
        <end position="470"/>
    </location>
</feature>
<reference evidence="9" key="1">
    <citation type="journal article" date="2019" name="Int. J. Syst. Evol. Microbiol.">
        <title>The Global Catalogue of Microorganisms (GCM) 10K type strain sequencing project: providing services to taxonomists for standard genome sequencing and annotation.</title>
        <authorList>
            <consortium name="The Broad Institute Genomics Platform"/>
            <consortium name="The Broad Institute Genome Sequencing Center for Infectious Disease"/>
            <person name="Wu L."/>
            <person name="Ma J."/>
        </authorList>
    </citation>
    <scope>NUCLEOTIDE SEQUENCE [LARGE SCALE GENOMIC DNA]</scope>
    <source>
        <strain evidence="9">CGMCC 4.7275</strain>
    </source>
</reference>
<organism evidence="8 9">
    <name type="scientific">Streptomyces camponoticapitis</name>
    <dbReference type="NCBI Taxonomy" id="1616125"/>
    <lineage>
        <taxon>Bacteria</taxon>
        <taxon>Bacillati</taxon>
        <taxon>Actinomycetota</taxon>
        <taxon>Actinomycetes</taxon>
        <taxon>Kitasatosporales</taxon>
        <taxon>Streptomycetaceae</taxon>
        <taxon>Streptomyces</taxon>
    </lineage>
</organism>
<accession>A0ABQ2ER13</accession>
<evidence type="ECO:0000256" key="3">
    <source>
        <dbReference type="ARBA" id="ARBA00022801"/>
    </source>
</evidence>
<dbReference type="PIRSF" id="PIRSF037854">
    <property type="entry name" value="Dihydropyridine_esterase"/>
    <property type="match status" value="1"/>
</dbReference>
<dbReference type="InterPro" id="IPR000209">
    <property type="entry name" value="Peptidase_S8/S53_dom"/>
</dbReference>
<dbReference type="InterPro" id="IPR023828">
    <property type="entry name" value="Peptidase_S8_Ser-AS"/>
</dbReference>
<evidence type="ECO:0000256" key="1">
    <source>
        <dbReference type="ARBA" id="ARBA00011073"/>
    </source>
</evidence>
<dbReference type="PROSITE" id="PS00136">
    <property type="entry name" value="SUBTILASE_ASP"/>
    <property type="match status" value="1"/>
</dbReference>
<feature type="active site" description="Charge relay system" evidence="5">
    <location>
        <position position="223"/>
    </location>
</feature>
<dbReference type="InterPro" id="IPR023827">
    <property type="entry name" value="Peptidase_S8_Asp-AS"/>
</dbReference>
<dbReference type="Proteomes" id="UP000660265">
    <property type="component" value="Unassembled WGS sequence"/>
</dbReference>
<evidence type="ECO:0000313" key="8">
    <source>
        <dbReference type="EMBL" id="GGK21525.1"/>
    </source>
</evidence>
<dbReference type="InterPro" id="IPR022398">
    <property type="entry name" value="Peptidase_S8_His-AS"/>
</dbReference>
<evidence type="ECO:0000313" key="9">
    <source>
        <dbReference type="Proteomes" id="UP000660265"/>
    </source>
</evidence>
<name>A0ABQ2ER13_9ACTN</name>
<dbReference type="InterPro" id="IPR036852">
    <property type="entry name" value="Peptidase_S8/S53_dom_sf"/>
</dbReference>
<keyword evidence="4 5" id="KW-0720">Serine protease</keyword>
<keyword evidence="9" id="KW-1185">Reference proteome</keyword>
<evidence type="ECO:0000256" key="2">
    <source>
        <dbReference type="ARBA" id="ARBA00022670"/>
    </source>
</evidence>
<dbReference type="Gene3D" id="3.40.50.200">
    <property type="entry name" value="Peptidase S8/S53 domain"/>
    <property type="match status" value="1"/>
</dbReference>
<dbReference type="PROSITE" id="PS51892">
    <property type="entry name" value="SUBTILASE"/>
    <property type="match status" value="1"/>
</dbReference>
<evidence type="ECO:0000256" key="6">
    <source>
        <dbReference type="RuleBase" id="RU003355"/>
    </source>
</evidence>
<dbReference type="PANTHER" id="PTHR43806">
    <property type="entry name" value="PEPTIDASE S8"/>
    <property type="match status" value="1"/>
</dbReference>
<dbReference type="InterPro" id="IPR013783">
    <property type="entry name" value="Ig-like_fold"/>
</dbReference>
<dbReference type="Gene3D" id="2.60.40.10">
    <property type="entry name" value="Immunoglobulins"/>
    <property type="match status" value="1"/>
</dbReference>
<gene>
    <name evidence="8" type="ORF">GCM10011583_61890</name>
</gene>
<evidence type="ECO:0000256" key="5">
    <source>
        <dbReference type="PROSITE-ProRule" id="PRU01240"/>
    </source>
</evidence>
<dbReference type="InterPro" id="IPR017297">
    <property type="entry name" value="Peptidase_S8A_DPH-A"/>
</dbReference>
<dbReference type="SUPFAM" id="SSF52743">
    <property type="entry name" value="Subtilisin-like"/>
    <property type="match status" value="1"/>
</dbReference>
<dbReference type="PRINTS" id="PR00723">
    <property type="entry name" value="SUBTILISIN"/>
</dbReference>
<evidence type="ECO:0000259" key="7">
    <source>
        <dbReference type="Pfam" id="PF00082"/>
    </source>
</evidence>
<dbReference type="Pfam" id="PF00082">
    <property type="entry name" value="Peptidase_S8"/>
    <property type="match status" value="1"/>
</dbReference>
<feature type="active site" description="Charge relay system" evidence="5">
    <location>
        <position position="255"/>
    </location>
</feature>
<evidence type="ECO:0000256" key="4">
    <source>
        <dbReference type="ARBA" id="ARBA00022825"/>
    </source>
</evidence>
<proteinExistence type="inferred from homology"/>
<comment type="similarity">
    <text evidence="1 5 6">Belongs to the peptidase S8 family.</text>
</comment>
<dbReference type="InterPro" id="IPR050131">
    <property type="entry name" value="Peptidase_S8_subtilisin-like"/>
</dbReference>
<keyword evidence="3 5" id="KW-0378">Hydrolase</keyword>
<comment type="caution">
    <text evidence="8">The sequence shown here is derived from an EMBL/GenBank/DDBJ whole genome shotgun (WGS) entry which is preliminary data.</text>
</comment>
<keyword evidence="2 5" id="KW-0645">Protease</keyword>
<sequence length="1083" mass="110562">MTAALMAGPTTVPAAAAGPGSPMGGALTTVSQTAPGHTTVTLITGDKVVLDGEGAAVGILPAKGRAGISVQIGRTGDHTYVVPADAEALIDAGKVDLNLFDVAELNRPEYREIADGGAPVLVRYTADDAAAQRRLRADTDAKVRALPSVDSDAVVLAPGEAAPAWAALTDTADRTTELAPGVASLRLDRVMTAALDVSVPQIGAPGQWEAGFDGTGVKIAVLDTGIDSTHPDLAGQVVAERNFSTDTELQDANGHGTHVASTAAGTGAGSGGRYKGVAPGARLINGKVLNAAGSGLTSGILAGMEWAVAQGADVVNMSLGSADEPGSDPLEEAVEALSDQALFVIAAGNSGSGSGTLSTPGVAEAALTVGAVDKEDALASFSSRGPRADGGVKPDVTAPGVAITAAAAEGTRPNDPHPAPGYVTLEGTSMATPHVAGAAALLMQRHPDWSGSRVKALLTGSALPGDQGAYEQGTGRIDLTRATKQTVVAEPGPLNFGEFEWPHTDDETRTRTVTYRNLGDQPVTLDLTATAAGPNAAPAPEGLFTLGSDQVTVPAGGTAGVEVTADPRVGGETTGAFAVTVVATGGGATVRSVGGLDRAANTYEVTVKATGRDGLPPDYFGWAAWFSGIGNDSFVLLRGEDGTATVELPAGDYTLTGRYFAETGGIDNLVAPKLTVDRDMTVSFDARDARPVEVTLPDPEATGVSTFISTAVRSGGSETFSSIGLVSGLGDTRTALIGDPPARGEVTSYFLSHWQSGSNEYHVAHTLRDSFYTGHVQHVKKRDLAKLTIRQGASVAGALGANWTLLPGTGTAAVGAYSDLPSTRTVYVQGGYVWGGHTQQLDPTNGRELAEYQLPARRYAAGASRTETFNTGVFGPSLGNGGGLVRDGDTLAGSIAPFTDGAGHAGGSLYDTASATTTLHRDGKLYATADGPLDEVRFELPPGKARYRLETTVGRASAGVASVSSTVTWRAEFTSARTSSPVSVPVGVVRYKPRLDLASSAPAGVRYQVPVTVQRSAAGRSPASLTVSVSYDGGKSWRPTVVRHGEITVVNPAAGGSVSLRSTVRDRDGNTSDQTIIDAYRTR</sequence>
<dbReference type="PANTHER" id="PTHR43806:SF65">
    <property type="entry name" value="SERINE PROTEASE APRX"/>
    <property type="match status" value="1"/>
</dbReference>
<dbReference type="EMBL" id="BMMV01000026">
    <property type="protein sequence ID" value="GGK21525.1"/>
    <property type="molecule type" value="Genomic_DNA"/>
</dbReference>
<dbReference type="PROSITE" id="PS00137">
    <property type="entry name" value="SUBTILASE_HIS"/>
    <property type="match status" value="1"/>
</dbReference>
<dbReference type="PROSITE" id="PS00138">
    <property type="entry name" value="SUBTILASE_SER"/>
    <property type="match status" value="1"/>
</dbReference>
<feature type="active site" description="Charge relay system" evidence="5">
    <location>
        <position position="429"/>
    </location>
</feature>
<dbReference type="InterPro" id="IPR015500">
    <property type="entry name" value="Peptidase_S8_subtilisin-rel"/>
</dbReference>
<protein>
    <recommendedName>
        <fullName evidence="7">Peptidase S8/S53 domain-containing protein</fullName>
    </recommendedName>
</protein>